<keyword evidence="2" id="KW-1185">Reference proteome</keyword>
<comment type="caution">
    <text evidence="1">The sequence shown here is derived from an EMBL/GenBank/DDBJ whole genome shotgun (WGS) entry which is preliminary data.</text>
</comment>
<dbReference type="RefSeq" id="XP_041224382.1">
    <property type="nucleotide sequence ID" value="XM_041367272.1"/>
</dbReference>
<evidence type="ECO:0000313" key="1">
    <source>
        <dbReference type="EMBL" id="KAG1898806.1"/>
    </source>
</evidence>
<dbReference type="AlphaFoldDB" id="A0AAD4E343"/>
<protein>
    <submittedName>
        <fullName evidence="1">Uncharacterized protein</fullName>
    </submittedName>
</protein>
<sequence length="225" mass="25766">MPIKRLWGILLPMHASAKVTIKGKTLGTPDFLLEIQGLGQDEEFWIMKISCSQTQADVLTRLQCYGNNAPHQTEVFIGDSIEDEKMTINSLATHPWVHPLIIMIKTWIHKPNREFSLNVTAHSNSPYYTCATICPLADSASIPITHLNSVLGDWKYEDADLDVMHNWTPSGPILDWELILESIYKAMLRDGYEWYCQWHNGLKRRADELLEPEIQGGSHTRPRRD</sequence>
<reference evidence="1" key="1">
    <citation type="journal article" date="2020" name="New Phytol.">
        <title>Comparative genomics reveals dynamic genome evolution in host specialist ectomycorrhizal fungi.</title>
        <authorList>
            <person name="Lofgren L.A."/>
            <person name="Nguyen N.H."/>
            <person name="Vilgalys R."/>
            <person name="Ruytinx J."/>
            <person name="Liao H.L."/>
            <person name="Branco S."/>
            <person name="Kuo A."/>
            <person name="LaButti K."/>
            <person name="Lipzen A."/>
            <person name="Andreopoulos W."/>
            <person name="Pangilinan J."/>
            <person name="Riley R."/>
            <person name="Hundley H."/>
            <person name="Na H."/>
            <person name="Barry K."/>
            <person name="Grigoriev I.V."/>
            <person name="Stajich J.E."/>
            <person name="Kennedy P.G."/>
        </authorList>
    </citation>
    <scope>NUCLEOTIDE SEQUENCE</scope>
    <source>
        <strain evidence="1">FC203</strain>
    </source>
</reference>
<accession>A0AAD4E343</accession>
<proteinExistence type="predicted"/>
<dbReference type="EMBL" id="JABBWK010000036">
    <property type="protein sequence ID" value="KAG1898806.1"/>
    <property type="molecule type" value="Genomic_DNA"/>
</dbReference>
<evidence type="ECO:0000313" key="2">
    <source>
        <dbReference type="Proteomes" id="UP001195769"/>
    </source>
</evidence>
<dbReference type="GeneID" id="64661570"/>
<organism evidence="1 2">
    <name type="scientific">Suillus fuscotomentosus</name>
    <dbReference type="NCBI Taxonomy" id="1912939"/>
    <lineage>
        <taxon>Eukaryota</taxon>
        <taxon>Fungi</taxon>
        <taxon>Dikarya</taxon>
        <taxon>Basidiomycota</taxon>
        <taxon>Agaricomycotina</taxon>
        <taxon>Agaricomycetes</taxon>
        <taxon>Agaricomycetidae</taxon>
        <taxon>Boletales</taxon>
        <taxon>Suillineae</taxon>
        <taxon>Suillaceae</taxon>
        <taxon>Suillus</taxon>
    </lineage>
</organism>
<name>A0AAD4E343_9AGAM</name>
<dbReference type="Proteomes" id="UP001195769">
    <property type="component" value="Unassembled WGS sequence"/>
</dbReference>
<gene>
    <name evidence="1" type="ORF">F5891DRAFT_1190287</name>
</gene>